<sequence length="462" mass="53685">MESDYLVALSYSCNSEGRLLALSWCAYHIINKTTNEESSLFIHPSGEEIEDLFSSSNLTDTTGLTLHDMESSQDLPSAMQCLNKVLYENIILHNANFTLLTYNDNLLCQILPDECIRLGLKLAPHFHKYFDICTEFEKKYSKSGLTLCDMLHFLGMIEIPERIVAQQECKTMIRLISRLLKDGHVFVNPKDMNSEKIKPKQVVQKPIKKQACILENPVPSRVVMLKGPKNNMESYEIEEFFYGLHVEKVVNVIDPYGEKSEIFLVKFTTEEDTLEALLYDKRYLKKRLITVEETNEEFFQYALQNNYYKYQGDKFFVLKTKENSLQGFVPKLSYYFAENYYFIIEDRIELGNISAVRVDEQELLNHLKVGSNTPQVYLTTEQISRAVKIRGFLQNSKKSDVADFLKDFEIFGYNVFIRKGGKEKVGVEVVVILTTPDERERVCRTLSNRLFKNRLIEIYPYT</sequence>
<comment type="caution">
    <text evidence="5">The sequence shown here is derived from an EMBL/GenBank/DDBJ whole genome shotgun (WGS) entry which is preliminary data.</text>
</comment>
<dbReference type="InterPro" id="IPR035979">
    <property type="entry name" value="RBD_domain_sf"/>
</dbReference>
<dbReference type="InterPro" id="IPR012337">
    <property type="entry name" value="RNaseH-like_sf"/>
</dbReference>
<dbReference type="SUPFAM" id="SSF53098">
    <property type="entry name" value="Ribonuclease H-like"/>
    <property type="match status" value="1"/>
</dbReference>
<evidence type="ECO:0000256" key="1">
    <source>
        <dbReference type="ARBA" id="ARBA00022664"/>
    </source>
</evidence>
<dbReference type="OrthoDB" id="431068at2759"/>
<dbReference type="AlphaFoldDB" id="A0A1R2BYE3"/>
<evidence type="ECO:0000256" key="3">
    <source>
        <dbReference type="ARBA" id="ARBA00022884"/>
    </source>
</evidence>
<organism evidence="5 6">
    <name type="scientific">Stentor coeruleus</name>
    <dbReference type="NCBI Taxonomy" id="5963"/>
    <lineage>
        <taxon>Eukaryota</taxon>
        <taxon>Sar</taxon>
        <taxon>Alveolata</taxon>
        <taxon>Ciliophora</taxon>
        <taxon>Postciliodesmatophora</taxon>
        <taxon>Heterotrichea</taxon>
        <taxon>Heterotrichida</taxon>
        <taxon>Stentoridae</taxon>
        <taxon>Stentor</taxon>
    </lineage>
</organism>
<dbReference type="Gene3D" id="3.30.420.10">
    <property type="entry name" value="Ribonuclease H-like superfamily/Ribonuclease H"/>
    <property type="match status" value="1"/>
</dbReference>
<dbReference type="InterPro" id="IPR012677">
    <property type="entry name" value="Nucleotide-bd_a/b_plait_sf"/>
</dbReference>
<protein>
    <recommendedName>
        <fullName evidence="7">RRM domain-containing protein</fullName>
    </recommendedName>
</protein>
<reference evidence="5 6" key="1">
    <citation type="submission" date="2016-11" db="EMBL/GenBank/DDBJ databases">
        <title>The macronuclear genome of Stentor coeruleus: a giant cell with tiny introns.</title>
        <authorList>
            <person name="Slabodnick M."/>
            <person name="Ruby J.G."/>
            <person name="Reiff S.B."/>
            <person name="Swart E.C."/>
            <person name="Gosai S."/>
            <person name="Prabakaran S."/>
            <person name="Witkowska E."/>
            <person name="Larue G.E."/>
            <person name="Fisher S."/>
            <person name="Freeman R.M."/>
            <person name="Gunawardena J."/>
            <person name="Chu W."/>
            <person name="Stover N.A."/>
            <person name="Gregory B.D."/>
            <person name="Nowacki M."/>
            <person name="Derisi J."/>
            <person name="Roy S.W."/>
            <person name="Marshall W.F."/>
            <person name="Sood P."/>
        </authorList>
    </citation>
    <scope>NUCLEOTIDE SEQUENCE [LARGE SCALE GENOMIC DNA]</scope>
    <source>
        <strain evidence="5">WM001</strain>
    </source>
</reference>
<keyword evidence="1" id="KW-0507">mRNA processing</keyword>
<name>A0A1R2BYE3_9CILI</name>
<dbReference type="GO" id="GO:0006397">
    <property type="term" value="P:mRNA processing"/>
    <property type="evidence" value="ECO:0007669"/>
    <property type="project" value="UniProtKB-KW"/>
</dbReference>
<keyword evidence="4" id="KW-0508">mRNA splicing</keyword>
<keyword evidence="6" id="KW-1185">Reference proteome</keyword>
<dbReference type="EMBL" id="MPUH01000365">
    <property type="protein sequence ID" value="OMJ81822.1"/>
    <property type="molecule type" value="Genomic_DNA"/>
</dbReference>
<dbReference type="PANTHER" id="PTHR13976">
    <property type="entry name" value="HETEROGENEOUS NUCLEAR RIBONUCLEOPROTEIN-RELATED"/>
    <property type="match status" value="1"/>
</dbReference>
<keyword evidence="2" id="KW-0677">Repeat</keyword>
<keyword evidence="3" id="KW-0694">RNA-binding</keyword>
<evidence type="ECO:0000313" key="6">
    <source>
        <dbReference type="Proteomes" id="UP000187209"/>
    </source>
</evidence>
<evidence type="ECO:0000256" key="4">
    <source>
        <dbReference type="ARBA" id="ARBA00023187"/>
    </source>
</evidence>
<dbReference type="GO" id="GO:0003723">
    <property type="term" value="F:RNA binding"/>
    <property type="evidence" value="ECO:0007669"/>
    <property type="project" value="UniProtKB-KW"/>
</dbReference>
<dbReference type="GO" id="GO:0008380">
    <property type="term" value="P:RNA splicing"/>
    <property type="evidence" value="ECO:0007669"/>
    <property type="project" value="UniProtKB-KW"/>
</dbReference>
<evidence type="ECO:0000313" key="5">
    <source>
        <dbReference type="EMBL" id="OMJ81822.1"/>
    </source>
</evidence>
<dbReference type="SUPFAM" id="SSF54928">
    <property type="entry name" value="RNA-binding domain, RBD"/>
    <property type="match status" value="1"/>
</dbReference>
<gene>
    <name evidence="5" type="ORF">SteCoe_17644</name>
</gene>
<dbReference type="Gene3D" id="3.30.70.330">
    <property type="match status" value="1"/>
</dbReference>
<dbReference type="InterPro" id="IPR036397">
    <property type="entry name" value="RNaseH_sf"/>
</dbReference>
<dbReference type="InterPro" id="IPR050666">
    <property type="entry name" value="ESRP"/>
</dbReference>
<evidence type="ECO:0008006" key="7">
    <source>
        <dbReference type="Google" id="ProtNLM"/>
    </source>
</evidence>
<dbReference type="Proteomes" id="UP000187209">
    <property type="component" value="Unassembled WGS sequence"/>
</dbReference>
<accession>A0A1R2BYE3</accession>
<proteinExistence type="predicted"/>
<evidence type="ECO:0000256" key="2">
    <source>
        <dbReference type="ARBA" id="ARBA00022737"/>
    </source>
</evidence>